<name>A0A8H3J0I7_9LECA</name>
<evidence type="ECO:0000313" key="4">
    <source>
        <dbReference type="Proteomes" id="UP000664521"/>
    </source>
</evidence>
<feature type="compositionally biased region" description="Polar residues" evidence="1">
    <location>
        <begin position="100"/>
        <end position="115"/>
    </location>
</feature>
<comment type="caution">
    <text evidence="3">The sequence shown here is derived from an EMBL/GenBank/DDBJ whole genome shotgun (WGS) entry which is preliminary data.</text>
</comment>
<dbReference type="Gene3D" id="3.30.530.20">
    <property type="match status" value="1"/>
</dbReference>
<dbReference type="AlphaFoldDB" id="A0A8H3J0I7"/>
<evidence type="ECO:0000313" key="3">
    <source>
        <dbReference type="EMBL" id="CAF9938443.1"/>
    </source>
</evidence>
<dbReference type="EMBL" id="CAJPDS010000113">
    <property type="protein sequence ID" value="CAF9938443.1"/>
    <property type="molecule type" value="Genomic_DNA"/>
</dbReference>
<dbReference type="Pfam" id="PF03364">
    <property type="entry name" value="Polyketide_cyc"/>
    <property type="match status" value="1"/>
</dbReference>
<dbReference type="InterPro" id="IPR023393">
    <property type="entry name" value="START-like_dom_sf"/>
</dbReference>
<dbReference type="InterPro" id="IPR005031">
    <property type="entry name" value="COQ10_START"/>
</dbReference>
<feature type="domain" description="Coenzyme Q-binding protein COQ10 START" evidence="2">
    <location>
        <begin position="40"/>
        <end position="154"/>
    </location>
</feature>
<reference evidence="3" key="1">
    <citation type="submission" date="2021-03" db="EMBL/GenBank/DDBJ databases">
        <authorList>
            <person name="Tagirdzhanova G."/>
        </authorList>
    </citation>
    <scope>NUCLEOTIDE SEQUENCE</scope>
</reference>
<dbReference type="OrthoDB" id="509124at2759"/>
<organism evidence="3 4">
    <name type="scientific">Heterodermia speciosa</name>
    <dbReference type="NCBI Taxonomy" id="116794"/>
    <lineage>
        <taxon>Eukaryota</taxon>
        <taxon>Fungi</taxon>
        <taxon>Dikarya</taxon>
        <taxon>Ascomycota</taxon>
        <taxon>Pezizomycotina</taxon>
        <taxon>Lecanoromycetes</taxon>
        <taxon>OSLEUM clade</taxon>
        <taxon>Lecanoromycetidae</taxon>
        <taxon>Caliciales</taxon>
        <taxon>Physciaceae</taxon>
        <taxon>Heterodermia</taxon>
    </lineage>
</organism>
<evidence type="ECO:0000256" key="1">
    <source>
        <dbReference type="SAM" id="MobiDB-lite"/>
    </source>
</evidence>
<feature type="region of interest" description="Disordered" evidence="1">
    <location>
        <begin position="100"/>
        <end position="119"/>
    </location>
</feature>
<protein>
    <recommendedName>
        <fullName evidence="2">Coenzyme Q-binding protein COQ10 START domain-containing protein</fullName>
    </recommendedName>
</protein>
<keyword evidence="4" id="KW-1185">Reference proteome</keyword>
<evidence type="ECO:0000259" key="2">
    <source>
        <dbReference type="Pfam" id="PF03364"/>
    </source>
</evidence>
<dbReference type="SUPFAM" id="SSF55961">
    <property type="entry name" value="Bet v1-like"/>
    <property type="match status" value="1"/>
</dbReference>
<accession>A0A8H3J0I7</accession>
<dbReference type="CDD" id="cd07822">
    <property type="entry name" value="SRPBCC_4"/>
    <property type="match status" value="1"/>
</dbReference>
<gene>
    <name evidence="3" type="ORF">HETSPECPRED_001074</name>
</gene>
<dbReference type="Proteomes" id="UP000664521">
    <property type="component" value="Unassembled WGS sequence"/>
</dbReference>
<sequence length="220" mass="24638">MSSDQTGSISSSTWPPSDGITTIVVPRKSAIFTIHGSTHIAAPASLVLQIVRNVAGYPKWNTFCPRVTIQSQPQGVVPAENHLLHKDTRFTFHVVMDSSKPSKNMDAQQRVTDLSTPEEPSDYVARENLPAEDTSFVRDSTKVYRISWTTAGGFASRGLKTERFHDIIDLGEQGCEVRTWESQGGILARAVKYYYKDLLMEKFQLWCDELKAEAEKVNKD</sequence>
<proteinExistence type="predicted"/>